<gene>
    <name evidence="6" type="primary">LOC115805113</name>
</gene>
<evidence type="ECO:0000256" key="2">
    <source>
        <dbReference type="ARBA" id="ARBA00022741"/>
    </source>
</evidence>
<proteinExistence type="inferred from homology"/>
<dbReference type="Proteomes" id="UP000504632">
    <property type="component" value="Chromosome 2"/>
</dbReference>
<dbReference type="PROSITE" id="PS51720">
    <property type="entry name" value="G_AIG1"/>
    <property type="match status" value="2"/>
</dbReference>
<accession>A0A6J2UMZ1</accession>
<name>A0A6J2UMZ1_CHACN</name>
<dbReference type="AlphaFoldDB" id="A0A6J2UMZ1"/>
<sequence>MRFSLHSSSTVLSSQFPLPSYSSSSCCSCSCYLRVVLLGGKLSGKSSVINTVCGENIINTYSRTGQCRKYQTTVNGKEITLVDTPGWWKHSLLKETAECLKQELVHSVTLCPPGPHALLLVIELDMPFTEKHRKSMEEHLQLLGGGVWAYTMILFTRKSYLRYRNIEEHIENEGEALQWLIQKCEGRYHVFENENQNNDTQVTELLEKIQGVRAQNSGGCFQIDQNILETAEGKREIAVEKSASRQRKAKKQRKLNKNELRIALLGWVMAGKSSAANTILNTDEFVTGRRTMKCKGASGEVSGRKVTVLDTPSWWKFLPSHCTPEWVKSEILQEVTKSPELPHAILLVIPGDTSFKERQRKIIVENMEMFGENVWRHIIVLFTWSDALGDMPIERHIESEGKALQWVVNKCGNRYHTFDNMNKRNRSQVTELLEKIEEMVERNSSFQFSTEIETEVYDADEDSDKEIDSKTDLCGDETSLKDLVRLLDQEWNRRDDEFLKKLEKIWRENIPTEILIRKGNQSMDDGPYLKKQ</sequence>
<dbReference type="Pfam" id="PF04548">
    <property type="entry name" value="AIG1"/>
    <property type="match status" value="2"/>
</dbReference>
<feature type="domain" description="AIG1-type G" evidence="4">
    <location>
        <begin position="257"/>
        <end position="457"/>
    </location>
</feature>
<dbReference type="GO" id="GO:0005525">
    <property type="term" value="F:GTP binding"/>
    <property type="evidence" value="ECO:0007669"/>
    <property type="project" value="UniProtKB-KW"/>
</dbReference>
<comment type="similarity">
    <text evidence="1">Belongs to the TRAFAC class TrmE-Era-EngA-EngB-Septin-like GTPase superfamily. AIG1/Toc34/Toc159-like paraseptin GTPase family. IAN subfamily.</text>
</comment>
<dbReference type="PANTHER" id="PTHR10903">
    <property type="entry name" value="GTPASE, IMAP FAMILY MEMBER-RELATED"/>
    <property type="match status" value="1"/>
</dbReference>
<evidence type="ECO:0000256" key="3">
    <source>
        <dbReference type="ARBA" id="ARBA00023134"/>
    </source>
</evidence>
<dbReference type="PROSITE" id="PS51257">
    <property type="entry name" value="PROKAR_LIPOPROTEIN"/>
    <property type="match status" value="1"/>
</dbReference>
<keyword evidence="3" id="KW-0342">GTP-binding</keyword>
<dbReference type="InterPro" id="IPR027417">
    <property type="entry name" value="P-loop_NTPase"/>
</dbReference>
<dbReference type="RefSeq" id="XP_030621454.1">
    <property type="nucleotide sequence ID" value="XM_030765594.1"/>
</dbReference>
<dbReference type="InParanoid" id="A0A6J2UMZ1"/>
<dbReference type="GeneID" id="115805113"/>
<evidence type="ECO:0000259" key="4">
    <source>
        <dbReference type="PROSITE" id="PS51720"/>
    </source>
</evidence>
<dbReference type="PANTHER" id="PTHR10903:SF107">
    <property type="entry name" value="GTPASE IMAP FAMILY MEMBER 4-LIKE-RELATED"/>
    <property type="match status" value="1"/>
</dbReference>
<feature type="domain" description="AIG1-type G" evidence="4">
    <location>
        <begin position="30"/>
        <end position="231"/>
    </location>
</feature>
<keyword evidence="5" id="KW-1185">Reference proteome</keyword>
<dbReference type="OrthoDB" id="9982588at2759"/>
<evidence type="ECO:0000256" key="1">
    <source>
        <dbReference type="ARBA" id="ARBA00008535"/>
    </source>
</evidence>
<dbReference type="InterPro" id="IPR045058">
    <property type="entry name" value="GIMA/IAN/Toc"/>
</dbReference>
<protein>
    <submittedName>
        <fullName evidence="6">GTPase IMAP family member 8-like</fullName>
    </submittedName>
</protein>
<evidence type="ECO:0000313" key="5">
    <source>
        <dbReference type="Proteomes" id="UP000504632"/>
    </source>
</evidence>
<dbReference type="SUPFAM" id="SSF52540">
    <property type="entry name" value="P-loop containing nucleoside triphosphate hydrolases"/>
    <property type="match status" value="2"/>
</dbReference>
<organism evidence="5 6">
    <name type="scientific">Chanos chanos</name>
    <name type="common">Milkfish</name>
    <name type="synonym">Mugil chanos</name>
    <dbReference type="NCBI Taxonomy" id="29144"/>
    <lineage>
        <taxon>Eukaryota</taxon>
        <taxon>Metazoa</taxon>
        <taxon>Chordata</taxon>
        <taxon>Craniata</taxon>
        <taxon>Vertebrata</taxon>
        <taxon>Euteleostomi</taxon>
        <taxon>Actinopterygii</taxon>
        <taxon>Neopterygii</taxon>
        <taxon>Teleostei</taxon>
        <taxon>Ostariophysi</taxon>
        <taxon>Gonorynchiformes</taxon>
        <taxon>Chanidae</taxon>
        <taxon>Chanos</taxon>
    </lineage>
</organism>
<dbReference type="FunFam" id="3.40.50.300:FF:001809">
    <property type="entry name" value="Si:ch1073-365p7.2"/>
    <property type="match status" value="2"/>
</dbReference>
<keyword evidence="2" id="KW-0547">Nucleotide-binding</keyword>
<evidence type="ECO:0000313" key="6">
    <source>
        <dbReference type="RefSeq" id="XP_030621454.1"/>
    </source>
</evidence>
<dbReference type="InterPro" id="IPR006703">
    <property type="entry name" value="G_AIG1"/>
</dbReference>
<reference evidence="6" key="1">
    <citation type="submission" date="2025-08" db="UniProtKB">
        <authorList>
            <consortium name="RefSeq"/>
        </authorList>
    </citation>
    <scope>IDENTIFICATION</scope>
</reference>
<dbReference type="Gene3D" id="3.40.50.300">
    <property type="entry name" value="P-loop containing nucleotide triphosphate hydrolases"/>
    <property type="match status" value="2"/>
</dbReference>